<evidence type="ECO:0000256" key="17">
    <source>
        <dbReference type="ARBA" id="ARBA00048679"/>
    </source>
</evidence>
<comment type="catalytic activity">
    <reaction evidence="16 18">
        <text>L-threonyl-[protein] + ATP = O-phospho-L-threonyl-[protein] + ADP + H(+)</text>
        <dbReference type="Rhea" id="RHEA:46608"/>
        <dbReference type="Rhea" id="RHEA-COMP:11060"/>
        <dbReference type="Rhea" id="RHEA-COMP:11605"/>
        <dbReference type="ChEBI" id="CHEBI:15378"/>
        <dbReference type="ChEBI" id="CHEBI:30013"/>
        <dbReference type="ChEBI" id="CHEBI:30616"/>
        <dbReference type="ChEBI" id="CHEBI:61977"/>
        <dbReference type="ChEBI" id="CHEBI:456216"/>
        <dbReference type="EC" id="2.7.11.1"/>
    </reaction>
</comment>
<keyword evidence="10 18" id="KW-0067">ATP-binding</keyword>
<keyword evidence="8 18" id="KW-0547">Nucleotide-binding</keyword>
<evidence type="ECO:0000256" key="8">
    <source>
        <dbReference type="ARBA" id="ARBA00022741"/>
    </source>
</evidence>
<dbReference type="Pfam" id="PF00069">
    <property type="entry name" value="Pkinase"/>
    <property type="match status" value="1"/>
</dbReference>
<keyword evidence="9 18" id="KW-0418">Kinase</keyword>
<comment type="subcellular location">
    <subcellularLocation>
        <location evidence="1">Membrane</location>
        <topology evidence="1">Single-pass type I membrane protein</topology>
    </subcellularLocation>
</comment>
<dbReference type="FunFam" id="1.10.510.10:FF:000237">
    <property type="entry name" value="G-type lectin S-receptor-like serine/threonine-protein kinase"/>
    <property type="match status" value="1"/>
</dbReference>
<keyword evidence="5 20" id="KW-0812">Transmembrane</keyword>
<evidence type="ECO:0000256" key="3">
    <source>
        <dbReference type="ARBA" id="ARBA00022536"/>
    </source>
</evidence>
<dbReference type="SUPFAM" id="SSF56112">
    <property type="entry name" value="Protein kinase-like (PK-like)"/>
    <property type="match status" value="1"/>
</dbReference>
<dbReference type="Gene3D" id="1.10.510.10">
    <property type="entry name" value="Transferase(Phosphotransferase) domain 1"/>
    <property type="match status" value="1"/>
</dbReference>
<keyword evidence="13" id="KW-1015">Disulfide bond</keyword>
<comment type="similarity">
    <text evidence="18">Belongs to the protein kinase superfamily. Ser/Thr protein kinase family.</text>
</comment>
<evidence type="ECO:0000313" key="25">
    <source>
        <dbReference type="RefSeq" id="XP_021300718.1"/>
    </source>
</evidence>
<evidence type="ECO:0000256" key="21">
    <source>
        <dbReference type="SAM" id="SignalP"/>
    </source>
</evidence>
<dbReference type="PIRSF" id="PIRSF000641">
    <property type="entry name" value="SRK"/>
    <property type="match status" value="1"/>
</dbReference>
<evidence type="ECO:0000256" key="4">
    <source>
        <dbReference type="ARBA" id="ARBA00022679"/>
    </source>
</evidence>
<dbReference type="GO" id="GO:0005524">
    <property type="term" value="F:ATP binding"/>
    <property type="evidence" value="ECO:0007669"/>
    <property type="project" value="UniProtKB-UniRule"/>
</dbReference>
<sequence>MEIPCPTLRNFSLLLFFALPVLVAAQTANISSGSLLVASDDSSPWHSPSKEFAFGFRPVGDQNLFLLAIWFDTIPDKTIVWYANEGKPAPEGSKLELGVDGQFTLTTPHGEEIWKPYSAVYKAAYAAMLNSGNFIIADNESNHIWESFRNPTDTILPTQIMERGGLLSSRLTENSYEKGRFQLRLLPEGKLVLNPIALPTEKAYDAYYISDTYDPANDTNSGFQLVFNESGYLYIVRRNGNIKNLTSGSISLPQDFYYRATLDVDGVFTQYAHPKSPTEGNIWVQSWTPVWFEPKDICSDIKGDLGGGVCGLNSYCTLQSNGRPNCQCLPGFSLLDQDDKLSGCKQDNVQRCDPTAPNPEELYEITVLSNLVWRTSANYEELQPSNEVNCRDACISDCNCVVAITYSGRCWKKKLPLSSGKVDISTYGKVFVKIPKANHTSRELPSSENINMKEDQATAVLVISILLGGSVFLNLLFMAASSIAFFCSYHKRQTLTEVSSILETNLRSFTFENLKKATEGFRDELGRGAFGTVYKGILSSPSSTTLIAVKKLDNLLQDGEKEFVAEARAIAMTHHKNLVRLLGFCDEGQQKLLVYEFMSNGTLASFLFGISRPDWNRRVQIAFGIARGLAYLHDECGTQIIHCDIKPQNILLDDSFTARISDFGLAKLIMNGQTRTLTAIRGTRGYVAPEWFRNMPITAKVDVYSFGVMLLEIVFCRKSLETERENEEEVILVDWVYDCYRYRRLEMLVENDEEAKIDMKRLERLVMVAIWCIQEDPSLRPSMKMVTQMLEGVVQVSVPPCPCPFSSFC</sequence>
<dbReference type="PROSITE" id="PS00107">
    <property type="entry name" value="PROTEIN_KINASE_ATP"/>
    <property type="match status" value="1"/>
</dbReference>
<keyword evidence="7" id="KW-0430">Lectin</keyword>
<name>A0A6J1BNS6_9ROSI</name>
<feature type="domain" description="Protein kinase" evidence="22">
    <location>
        <begin position="519"/>
        <end position="794"/>
    </location>
</feature>
<feature type="chain" id="PRO_5027067581" description="Receptor-like serine/threonine-protein kinase" evidence="21">
    <location>
        <begin position="26"/>
        <end position="809"/>
    </location>
</feature>
<keyword evidence="15" id="KW-0325">Glycoprotein</keyword>
<evidence type="ECO:0000256" key="20">
    <source>
        <dbReference type="SAM" id="Phobius"/>
    </source>
</evidence>
<evidence type="ECO:0000256" key="14">
    <source>
        <dbReference type="ARBA" id="ARBA00023170"/>
    </source>
</evidence>
<dbReference type="PROSITE" id="PS00108">
    <property type="entry name" value="PROTEIN_KINASE_ST"/>
    <property type="match status" value="1"/>
</dbReference>
<accession>A0A6J1BNS6</accession>
<keyword evidence="12 20" id="KW-0472">Membrane</keyword>
<dbReference type="RefSeq" id="XP_021300718.1">
    <property type="nucleotide sequence ID" value="XM_021445043.1"/>
</dbReference>
<dbReference type="FunFam" id="3.30.200.20:FF:000059">
    <property type="entry name" value="S-receptor-like serine/threonine-protein kinase"/>
    <property type="match status" value="1"/>
</dbReference>
<dbReference type="Gene3D" id="2.90.10.10">
    <property type="entry name" value="Bulb-type lectin domain"/>
    <property type="match status" value="2"/>
</dbReference>
<evidence type="ECO:0000256" key="13">
    <source>
        <dbReference type="ARBA" id="ARBA00023157"/>
    </source>
</evidence>
<dbReference type="InterPro" id="IPR011009">
    <property type="entry name" value="Kinase-like_dom_sf"/>
</dbReference>
<evidence type="ECO:0000256" key="9">
    <source>
        <dbReference type="ARBA" id="ARBA00022777"/>
    </source>
</evidence>
<keyword evidence="24" id="KW-1185">Reference proteome</keyword>
<dbReference type="SMART" id="SM00220">
    <property type="entry name" value="S_TKc"/>
    <property type="match status" value="1"/>
</dbReference>
<evidence type="ECO:0000256" key="12">
    <source>
        <dbReference type="ARBA" id="ARBA00023136"/>
    </source>
</evidence>
<dbReference type="InterPro" id="IPR008271">
    <property type="entry name" value="Ser/Thr_kinase_AS"/>
</dbReference>
<evidence type="ECO:0000256" key="18">
    <source>
        <dbReference type="PIRNR" id="PIRNR000641"/>
    </source>
</evidence>
<comment type="catalytic activity">
    <reaction evidence="17 18">
        <text>L-seryl-[protein] + ATP = O-phospho-L-seryl-[protein] + ADP + H(+)</text>
        <dbReference type="Rhea" id="RHEA:17989"/>
        <dbReference type="Rhea" id="RHEA-COMP:9863"/>
        <dbReference type="Rhea" id="RHEA-COMP:11604"/>
        <dbReference type="ChEBI" id="CHEBI:15378"/>
        <dbReference type="ChEBI" id="CHEBI:29999"/>
        <dbReference type="ChEBI" id="CHEBI:30616"/>
        <dbReference type="ChEBI" id="CHEBI:83421"/>
        <dbReference type="ChEBI" id="CHEBI:456216"/>
        <dbReference type="EC" id="2.7.11.1"/>
    </reaction>
</comment>
<dbReference type="GO" id="GO:0030246">
    <property type="term" value="F:carbohydrate binding"/>
    <property type="evidence" value="ECO:0007669"/>
    <property type="project" value="UniProtKB-KW"/>
</dbReference>
<evidence type="ECO:0000259" key="23">
    <source>
        <dbReference type="PROSITE" id="PS50927"/>
    </source>
</evidence>
<evidence type="ECO:0000256" key="6">
    <source>
        <dbReference type="ARBA" id="ARBA00022729"/>
    </source>
</evidence>
<dbReference type="PANTHER" id="PTHR47976:SF116">
    <property type="entry name" value="RECEPTOR-LIKE SERINE_THREONINE-PROTEIN KINASE"/>
    <property type="match status" value="1"/>
</dbReference>
<evidence type="ECO:0000259" key="22">
    <source>
        <dbReference type="PROSITE" id="PS50011"/>
    </source>
</evidence>
<evidence type="ECO:0000313" key="24">
    <source>
        <dbReference type="Proteomes" id="UP000504621"/>
    </source>
</evidence>
<evidence type="ECO:0000256" key="16">
    <source>
        <dbReference type="ARBA" id="ARBA00047899"/>
    </source>
</evidence>
<dbReference type="InterPro" id="IPR000719">
    <property type="entry name" value="Prot_kinase_dom"/>
</dbReference>
<dbReference type="CDD" id="cd14066">
    <property type="entry name" value="STKc_IRAK"/>
    <property type="match status" value="1"/>
</dbReference>
<dbReference type="PROSITE" id="PS50011">
    <property type="entry name" value="PROTEIN_KINASE_DOM"/>
    <property type="match status" value="1"/>
</dbReference>
<dbReference type="GeneID" id="110429150"/>
<proteinExistence type="inferred from homology"/>
<feature type="transmembrane region" description="Helical" evidence="20">
    <location>
        <begin position="459"/>
        <end position="486"/>
    </location>
</feature>
<evidence type="ECO:0000256" key="11">
    <source>
        <dbReference type="ARBA" id="ARBA00022989"/>
    </source>
</evidence>
<dbReference type="InterPro" id="IPR017441">
    <property type="entry name" value="Protein_kinase_ATP_BS"/>
</dbReference>
<keyword evidence="6 21" id="KW-0732">Signal</keyword>
<keyword evidence="4 18" id="KW-0808">Transferase</keyword>
<feature type="binding site" evidence="19">
    <location>
        <position position="551"/>
    </location>
    <ligand>
        <name>ATP</name>
        <dbReference type="ChEBI" id="CHEBI:30616"/>
    </ligand>
</feature>
<dbReference type="SUPFAM" id="SSF51110">
    <property type="entry name" value="alpha-D-mannose-specific plant lectins"/>
    <property type="match status" value="1"/>
</dbReference>
<evidence type="ECO:0000256" key="15">
    <source>
        <dbReference type="ARBA" id="ARBA00023180"/>
    </source>
</evidence>
<dbReference type="GO" id="GO:0004674">
    <property type="term" value="F:protein serine/threonine kinase activity"/>
    <property type="evidence" value="ECO:0007669"/>
    <property type="project" value="UniProtKB-KW"/>
</dbReference>
<evidence type="ECO:0000256" key="7">
    <source>
        <dbReference type="ARBA" id="ARBA00022734"/>
    </source>
</evidence>
<dbReference type="InterPro" id="IPR036426">
    <property type="entry name" value="Bulb-type_lectin_dom_sf"/>
</dbReference>
<keyword evidence="14" id="KW-0675">Receptor</keyword>
<protein>
    <recommendedName>
        <fullName evidence="18">Receptor-like serine/threonine-protein kinase</fullName>
        <ecNumber evidence="18">2.7.11.1</ecNumber>
    </recommendedName>
</protein>
<organism evidence="24 25">
    <name type="scientific">Herrania umbratica</name>
    <dbReference type="NCBI Taxonomy" id="108875"/>
    <lineage>
        <taxon>Eukaryota</taxon>
        <taxon>Viridiplantae</taxon>
        <taxon>Streptophyta</taxon>
        <taxon>Embryophyta</taxon>
        <taxon>Tracheophyta</taxon>
        <taxon>Spermatophyta</taxon>
        <taxon>Magnoliopsida</taxon>
        <taxon>eudicotyledons</taxon>
        <taxon>Gunneridae</taxon>
        <taxon>Pentapetalae</taxon>
        <taxon>rosids</taxon>
        <taxon>malvids</taxon>
        <taxon>Malvales</taxon>
        <taxon>Malvaceae</taxon>
        <taxon>Byttnerioideae</taxon>
        <taxon>Herrania</taxon>
    </lineage>
</organism>
<dbReference type="FunFam" id="2.90.10.10:FF:000013">
    <property type="entry name" value="G-type lectin S-receptor-like serine/threonine-protein kinase LECRK1"/>
    <property type="match status" value="1"/>
</dbReference>
<dbReference type="EC" id="2.7.11.1" evidence="18"/>
<evidence type="ECO:0000256" key="1">
    <source>
        <dbReference type="ARBA" id="ARBA00004479"/>
    </source>
</evidence>
<dbReference type="PANTHER" id="PTHR47976">
    <property type="entry name" value="G-TYPE LECTIN S-RECEPTOR-LIKE SERINE/THREONINE-PROTEIN KINASE SD2-5"/>
    <property type="match status" value="1"/>
</dbReference>
<keyword evidence="3" id="KW-0245">EGF-like domain</keyword>
<evidence type="ECO:0000256" key="19">
    <source>
        <dbReference type="PROSITE-ProRule" id="PRU10141"/>
    </source>
</evidence>
<dbReference type="Proteomes" id="UP000504621">
    <property type="component" value="Unplaced"/>
</dbReference>
<reference evidence="25" key="1">
    <citation type="submission" date="2025-08" db="UniProtKB">
        <authorList>
            <consortium name="RefSeq"/>
        </authorList>
    </citation>
    <scope>IDENTIFICATION</scope>
    <source>
        <tissue evidence="25">Leaf</tissue>
    </source>
</reference>
<dbReference type="Pfam" id="PF01453">
    <property type="entry name" value="B_lectin"/>
    <property type="match status" value="1"/>
</dbReference>
<dbReference type="Gene3D" id="3.30.200.20">
    <property type="entry name" value="Phosphorylase Kinase, domain 1"/>
    <property type="match status" value="1"/>
</dbReference>
<dbReference type="SMART" id="SM00108">
    <property type="entry name" value="B_lectin"/>
    <property type="match status" value="1"/>
</dbReference>
<feature type="signal peptide" evidence="21">
    <location>
        <begin position="1"/>
        <end position="25"/>
    </location>
</feature>
<dbReference type="AlphaFoldDB" id="A0A6J1BNS6"/>
<evidence type="ECO:0000256" key="5">
    <source>
        <dbReference type="ARBA" id="ARBA00022692"/>
    </source>
</evidence>
<gene>
    <name evidence="25" type="primary">LOC110429150</name>
</gene>
<dbReference type="InterPro" id="IPR001480">
    <property type="entry name" value="Bulb-type_lectin_dom"/>
</dbReference>
<dbReference type="OrthoDB" id="5857966at2759"/>
<evidence type="ECO:0000256" key="10">
    <source>
        <dbReference type="ARBA" id="ARBA00022840"/>
    </source>
</evidence>
<keyword evidence="2 18" id="KW-0723">Serine/threonine-protein kinase</keyword>
<dbReference type="InterPro" id="IPR024171">
    <property type="entry name" value="SRK-like_kinase"/>
</dbReference>
<dbReference type="PROSITE" id="PS50927">
    <property type="entry name" value="BULB_LECTIN"/>
    <property type="match status" value="1"/>
</dbReference>
<feature type="domain" description="Bulb-type lectin" evidence="23">
    <location>
        <begin position="21"/>
        <end position="149"/>
    </location>
</feature>
<keyword evidence="11 20" id="KW-1133">Transmembrane helix</keyword>
<dbReference type="InterPro" id="IPR051343">
    <property type="entry name" value="G-type_lectin_kinases/EP1-like"/>
</dbReference>
<evidence type="ECO:0000256" key="2">
    <source>
        <dbReference type="ARBA" id="ARBA00022527"/>
    </source>
</evidence>
<dbReference type="GO" id="GO:0016020">
    <property type="term" value="C:membrane"/>
    <property type="evidence" value="ECO:0007669"/>
    <property type="project" value="UniProtKB-SubCell"/>
</dbReference>